<proteinExistence type="predicted"/>
<accession>A0A290XHS7</accession>
<name>A0A290XHS7_9GAMM</name>
<feature type="domain" description="ATPase dynein-related AAA" evidence="2">
    <location>
        <begin position="267"/>
        <end position="367"/>
    </location>
</feature>
<dbReference type="Pfam" id="PF07728">
    <property type="entry name" value="AAA_5"/>
    <property type="match status" value="1"/>
</dbReference>
<dbReference type="InterPro" id="IPR011704">
    <property type="entry name" value="ATPase_dyneun-rel_AAA"/>
</dbReference>
<reference evidence="4" key="1">
    <citation type="submission" date="2017-09" db="EMBL/GenBank/DDBJ databases">
        <title>Luteimonas liuhanmingii sp.nov., isolated from the intestinal contents of Tibetan Plateau Pika in Yushu, Qinghai Province, China.</title>
        <authorList>
            <person name="Gui Z."/>
        </authorList>
    </citation>
    <scope>NUCLEOTIDE SEQUENCE [LARGE SCALE GENOMIC DNA]</scope>
    <source>
        <strain evidence="4">100111</strain>
    </source>
</reference>
<gene>
    <name evidence="3" type="ORF">CNR27_00800</name>
</gene>
<evidence type="ECO:0000313" key="4">
    <source>
        <dbReference type="Proteomes" id="UP000218968"/>
    </source>
</evidence>
<feature type="coiled-coil region" evidence="1">
    <location>
        <begin position="120"/>
        <end position="193"/>
    </location>
</feature>
<dbReference type="GO" id="GO:0016887">
    <property type="term" value="F:ATP hydrolysis activity"/>
    <property type="evidence" value="ECO:0007669"/>
    <property type="project" value="InterPro"/>
</dbReference>
<dbReference type="GO" id="GO:0005524">
    <property type="term" value="F:ATP binding"/>
    <property type="evidence" value="ECO:0007669"/>
    <property type="project" value="InterPro"/>
</dbReference>
<dbReference type="OrthoDB" id="9781481at2"/>
<evidence type="ECO:0000259" key="2">
    <source>
        <dbReference type="Pfam" id="PF07728"/>
    </source>
</evidence>
<dbReference type="AlphaFoldDB" id="A0A290XHS7"/>
<sequence length="655" mass="73587">MEGGYGFLRDLHHPKSGRRLPAPSQNSRVHEGIFIPPQELQRLLTRSGDVEYAIAALECSPRERRQERDDPLACSVRAGTMLPLDRVPKEWGVHQMEGNSAVLLTDLARRAIDAQLRRDTSAAQDDLNNVRAQLAEAKTTEETLAEAIAQLERQLREGGAKVDAIDACAAKRRAELDKKLTELEALIKAKGERMVALRLIDPADMTRLFPSETEVDERSGHDFSEDLGANWKQLASYVQSYLWRRGMHYTSAQLQDYLALLRTNDLIVLAGDSGSGKTSLVKSVAEALGGKCTVVPVKPNWTSSEDLLGYYNPIEKRFHPTQFLSALLEASRNPGVPHFICLDEMNLARVEYYFADFLSLLESRDSLPWIHLYSTDEEQQTALDNRLFLTLEQEARSRTGLGQDATLEDILLNDEASHQLRKLAGFQESDTLLSHHARLRRSVSTLIRIPPGFRYPSNVWIIGAINVDETTHYLSPKILDRVHVLRFLNPVLVDWQEEENSLVDFDLDTTLPVRMRATDLGVRASYPPFDRSQSEVAWLAHLSSKFLDPLGVEFGLRAIRQSAHYLEKAQDCGLGPAAALNNVLMHKVLPKLVVDVARTAPSGEKRGDLLRRMAESIEEKLQLEGDQVTDGANERLEQMRVRAEANHGIASFWAR</sequence>
<dbReference type="Gene3D" id="3.40.50.300">
    <property type="entry name" value="P-loop containing nucleotide triphosphate hydrolases"/>
    <property type="match status" value="1"/>
</dbReference>
<protein>
    <recommendedName>
        <fullName evidence="2">ATPase dynein-related AAA domain-containing protein</fullName>
    </recommendedName>
</protein>
<organism evidence="3 4">
    <name type="scientific">Luteimonas chenhongjianii</name>
    <dbReference type="NCBI Taxonomy" id="2006110"/>
    <lineage>
        <taxon>Bacteria</taxon>
        <taxon>Pseudomonadati</taxon>
        <taxon>Pseudomonadota</taxon>
        <taxon>Gammaproteobacteria</taxon>
        <taxon>Lysobacterales</taxon>
        <taxon>Lysobacteraceae</taxon>
        <taxon>Luteimonas</taxon>
    </lineage>
</organism>
<evidence type="ECO:0000313" key="3">
    <source>
        <dbReference type="EMBL" id="ATD68609.1"/>
    </source>
</evidence>
<dbReference type="Proteomes" id="UP000218968">
    <property type="component" value="Chromosome"/>
</dbReference>
<keyword evidence="4" id="KW-1185">Reference proteome</keyword>
<dbReference type="KEGG" id="lum:CNR27_00800"/>
<dbReference type="SUPFAM" id="SSF52540">
    <property type="entry name" value="P-loop containing nucleoside triphosphate hydrolases"/>
    <property type="match status" value="1"/>
</dbReference>
<dbReference type="InterPro" id="IPR027417">
    <property type="entry name" value="P-loop_NTPase"/>
</dbReference>
<dbReference type="EMBL" id="CP023406">
    <property type="protein sequence ID" value="ATD68609.1"/>
    <property type="molecule type" value="Genomic_DNA"/>
</dbReference>
<evidence type="ECO:0000256" key="1">
    <source>
        <dbReference type="SAM" id="Coils"/>
    </source>
</evidence>
<keyword evidence="1" id="KW-0175">Coiled coil</keyword>